<dbReference type="Proteomes" id="UP000663852">
    <property type="component" value="Unassembled WGS sequence"/>
</dbReference>
<gene>
    <name evidence="1" type="ORF">EDS130_LOCUS24159</name>
</gene>
<reference evidence="1" key="1">
    <citation type="submission" date="2021-02" db="EMBL/GenBank/DDBJ databases">
        <authorList>
            <person name="Nowell W R."/>
        </authorList>
    </citation>
    <scope>NUCLEOTIDE SEQUENCE</scope>
</reference>
<evidence type="ECO:0000313" key="1">
    <source>
        <dbReference type="EMBL" id="CAF1179465.1"/>
    </source>
</evidence>
<protein>
    <submittedName>
        <fullName evidence="1">Uncharacterized protein</fullName>
    </submittedName>
</protein>
<dbReference type="EMBL" id="CAJNOJ010000135">
    <property type="protein sequence ID" value="CAF1179465.1"/>
    <property type="molecule type" value="Genomic_DNA"/>
</dbReference>
<name>A0A814UN13_ADIRI</name>
<organism evidence="1 2">
    <name type="scientific">Adineta ricciae</name>
    <name type="common">Rotifer</name>
    <dbReference type="NCBI Taxonomy" id="249248"/>
    <lineage>
        <taxon>Eukaryota</taxon>
        <taxon>Metazoa</taxon>
        <taxon>Spiralia</taxon>
        <taxon>Gnathifera</taxon>
        <taxon>Rotifera</taxon>
        <taxon>Eurotatoria</taxon>
        <taxon>Bdelloidea</taxon>
        <taxon>Adinetida</taxon>
        <taxon>Adinetidae</taxon>
        <taxon>Adineta</taxon>
    </lineage>
</organism>
<proteinExistence type="predicted"/>
<comment type="caution">
    <text evidence="1">The sequence shown here is derived from an EMBL/GenBank/DDBJ whole genome shotgun (WGS) entry which is preliminary data.</text>
</comment>
<sequence>MSIYIKQKFLQVLPASSAPQAVLDYRNKPNPHGFMITHVEKYGLDPEGRYMKSTENGSRDLSNRSGSRNHLVLSTTEMSQVKLAKSSHWIPSQEYSGAGRILRLEQIHHRQGINNIIKTRQCILSISIF</sequence>
<dbReference type="AlphaFoldDB" id="A0A814UN13"/>
<evidence type="ECO:0000313" key="2">
    <source>
        <dbReference type="Proteomes" id="UP000663852"/>
    </source>
</evidence>
<accession>A0A814UN13</accession>